<evidence type="ECO:0000313" key="1">
    <source>
        <dbReference type="EMBL" id="ENO14945.1"/>
    </source>
</evidence>
<reference evidence="1 2" key="1">
    <citation type="journal article" date="2013" name="Genome Announc.">
        <title>Genome Sequence of the Polycyclic Aromatic Hydrocarbon-Degrading Bacterium Strain Marinobacter nanhaiticus D15-8WT.</title>
        <authorList>
            <person name="Cui Z."/>
            <person name="Gao W."/>
            <person name="Li Q."/>
            <person name="Xu G."/>
            <person name="Zheng L."/>
        </authorList>
    </citation>
    <scope>NUCLEOTIDE SEQUENCE [LARGE SCALE GENOMIC DNA]</scope>
    <source>
        <strain evidence="1 2">D15-8W</strain>
    </source>
</reference>
<evidence type="ECO:0000313" key="2">
    <source>
        <dbReference type="Proteomes" id="UP000013165"/>
    </source>
</evidence>
<name>N6VXF7_9GAMM</name>
<protein>
    <submittedName>
        <fullName evidence="1">Uncharacterized protein</fullName>
    </submittedName>
</protein>
<dbReference type="AlphaFoldDB" id="N6VXF7"/>
<proteinExistence type="predicted"/>
<gene>
    <name evidence="1" type="ORF">J057_06331</name>
</gene>
<dbReference type="EMBL" id="APLQ01000011">
    <property type="protein sequence ID" value="ENO14945.1"/>
    <property type="molecule type" value="Genomic_DNA"/>
</dbReference>
<dbReference type="STRING" id="626887.J057_06331"/>
<organism evidence="1 2">
    <name type="scientific">Marinobacter nanhaiticus D15-8W</name>
    <dbReference type="NCBI Taxonomy" id="626887"/>
    <lineage>
        <taxon>Bacteria</taxon>
        <taxon>Pseudomonadati</taxon>
        <taxon>Pseudomonadota</taxon>
        <taxon>Gammaproteobacteria</taxon>
        <taxon>Pseudomonadales</taxon>
        <taxon>Marinobacteraceae</taxon>
        <taxon>Marinobacter</taxon>
    </lineage>
</organism>
<accession>N6VXF7</accession>
<dbReference type="Proteomes" id="UP000013165">
    <property type="component" value="Unassembled WGS sequence"/>
</dbReference>
<keyword evidence="2" id="KW-1185">Reference proteome</keyword>
<comment type="caution">
    <text evidence="1">The sequence shown here is derived from an EMBL/GenBank/DDBJ whole genome shotgun (WGS) entry which is preliminary data.</text>
</comment>
<dbReference type="PATRIC" id="fig|626887.3.peg.1264"/>
<sequence length="63" mass="7112">MNSFEDRQGANKIQQRMSLTGKQVRWRFQRATFYPGVAYTEGLDRIGQAILSAGKDGVVAYTQ</sequence>
<dbReference type="HOGENOM" id="CLU_2880615_0_0_6"/>